<gene>
    <name evidence="2" type="ORF">MOQ_000177</name>
</gene>
<dbReference type="Gene3D" id="1.10.472.10">
    <property type="entry name" value="Cyclin-like"/>
    <property type="match status" value="1"/>
</dbReference>
<dbReference type="PANTHER" id="PTHR15615:SF126">
    <property type="entry name" value="CYC2-LIKE CYCLIN"/>
    <property type="match status" value="1"/>
</dbReference>
<keyword evidence="3" id="KW-1185">Reference proteome</keyword>
<reference evidence="2 3" key="1">
    <citation type="journal article" date="2012" name="BMC Genomics">
        <title>Comparative genomic analysis of human infective Trypanosoma cruzi lineages with the bat-restricted subspecies T. cruzi marinkellei.</title>
        <authorList>
            <person name="Franzen O."/>
            <person name="Talavera-Lopez C."/>
            <person name="Ochaya S."/>
            <person name="Butler C.E."/>
            <person name="Messenger L.A."/>
            <person name="Lewis M.D."/>
            <person name="Llewellyn M.S."/>
            <person name="Marinkelle C.J."/>
            <person name="Tyler K.M."/>
            <person name="Miles M.A."/>
            <person name="Andersson B."/>
        </authorList>
    </citation>
    <scope>NUCLEOTIDE SEQUENCE [LARGE SCALE GENOMIC DNA]</scope>
    <source>
        <strain evidence="2 3">B7</strain>
    </source>
</reference>
<dbReference type="PANTHER" id="PTHR15615">
    <property type="match status" value="1"/>
</dbReference>
<feature type="non-terminal residue" evidence="2">
    <location>
        <position position="1"/>
    </location>
</feature>
<sequence>RRRRRRRRRRRSDDYPQLKRPNKKNKEEMKSDSVVRFLSLETLVSEKPLIRDYFRPAHHVAIQKLLKNRALNRSLFEIPSMSSQTGLSESHFSAERDELNAENKAALPVSDAPNRLKLFVLSPSVAEPQRYSQKGLLSETESLHAKHAVEYEFLIPAISYAVESVIESHKSWKQQVDKIKENHPKNSKVEGATTSPSIEYAAAFAPNGHTNGSGEVPEAEVARESFNVFDTSTTPSISFSGYVNRIVEYTYVSPSVLLIACLYIDRLLSRKSSLFLTKLNIFKLFASATRVASKVMDTRTLSNKNFASICGIRNSEMNCLEAHFIRCLELDLYVRAEEFYKYVDELVTAPRSRRPSIKSEVLSAGEFDEEDALMLPVLRRLSMASGNASSCGSKISRVGEEKRSDLFPPVLPSRVSIASANSQASSPRRVSISVAVKSNDYGVEMGKKNKKDDAVSVAGEGVVPVISVENEEKGFCGSVCSRSTTVATMSIPAPPRRASRLPVCSNKSISNISIGSNNMSVSRSFETSTTRQQRERA</sequence>
<proteinExistence type="predicted"/>
<accession>K2NX39</accession>
<feature type="region of interest" description="Disordered" evidence="1">
    <location>
        <begin position="515"/>
        <end position="537"/>
    </location>
</feature>
<dbReference type="SUPFAM" id="SSF47954">
    <property type="entry name" value="Cyclin-like"/>
    <property type="match status" value="1"/>
</dbReference>
<dbReference type="OrthoDB" id="337735at2759"/>
<feature type="compositionally biased region" description="Basic residues" evidence="1">
    <location>
        <begin position="1"/>
        <end position="10"/>
    </location>
</feature>
<dbReference type="Pfam" id="PF08613">
    <property type="entry name" value="Cyclin"/>
    <property type="match status" value="1"/>
</dbReference>
<dbReference type="InterPro" id="IPR036915">
    <property type="entry name" value="Cyclin-like_sf"/>
</dbReference>
<evidence type="ECO:0000313" key="3">
    <source>
        <dbReference type="Proteomes" id="UP000007350"/>
    </source>
</evidence>
<dbReference type="Proteomes" id="UP000007350">
    <property type="component" value="Unassembled WGS sequence"/>
</dbReference>
<name>K2NX39_TRYCR</name>
<dbReference type="AlphaFoldDB" id="K2NX39"/>
<comment type="caution">
    <text evidence="2">The sequence shown here is derived from an EMBL/GenBank/DDBJ whole genome shotgun (WGS) entry which is preliminary data.</text>
</comment>
<dbReference type="InterPro" id="IPR013922">
    <property type="entry name" value="Cyclin_PHO80-like"/>
</dbReference>
<feature type="region of interest" description="Disordered" evidence="1">
    <location>
        <begin position="1"/>
        <end position="31"/>
    </location>
</feature>
<dbReference type="GO" id="GO:0019901">
    <property type="term" value="F:protein kinase binding"/>
    <property type="evidence" value="ECO:0007669"/>
    <property type="project" value="InterPro"/>
</dbReference>
<dbReference type="CDD" id="cd20558">
    <property type="entry name" value="CYCLIN_ScPCL7-like"/>
    <property type="match status" value="1"/>
</dbReference>
<organism evidence="2 3">
    <name type="scientific">Trypanosoma cruzi marinkellei</name>
    <dbReference type="NCBI Taxonomy" id="85056"/>
    <lineage>
        <taxon>Eukaryota</taxon>
        <taxon>Discoba</taxon>
        <taxon>Euglenozoa</taxon>
        <taxon>Kinetoplastea</taxon>
        <taxon>Metakinetoplastina</taxon>
        <taxon>Trypanosomatida</taxon>
        <taxon>Trypanosomatidae</taxon>
        <taxon>Trypanosoma</taxon>
        <taxon>Schizotrypanum</taxon>
    </lineage>
</organism>
<evidence type="ECO:0000313" key="2">
    <source>
        <dbReference type="EMBL" id="EKF39591.1"/>
    </source>
</evidence>
<dbReference type="EMBL" id="AHKC01000691">
    <property type="protein sequence ID" value="EKF39591.1"/>
    <property type="molecule type" value="Genomic_DNA"/>
</dbReference>
<protein>
    <submittedName>
        <fullName evidence="2">Uncharacterized protein</fullName>
    </submittedName>
</protein>
<evidence type="ECO:0000256" key="1">
    <source>
        <dbReference type="SAM" id="MobiDB-lite"/>
    </source>
</evidence>